<name>A0ABY7EPB6_MYAAR</name>
<organism evidence="1 2">
    <name type="scientific">Mya arenaria</name>
    <name type="common">Soft-shell clam</name>
    <dbReference type="NCBI Taxonomy" id="6604"/>
    <lineage>
        <taxon>Eukaryota</taxon>
        <taxon>Metazoa</taxon>
        <taxon>Spiralia</taxon>
        <taxon>Lophotrochozoa</taxon>
        <taxon>Mollusca</taxon>
        <taxon>Bivalvia</taxon>
        <taxon>Autobranchia</taxon>
        <taxon>Heteroconchia</taxon>
        <taxon>Euheterodonta</taxon>
        <taxon>Imparidentia</taxon>
        <taxon>Neoheterodontei</taxon>
        <taxon>Myida</taxon>
        <taxon>Myoidea</taxon>
        <taxon>Myidae</taxon>
        <taxon>Mya</taxon>
    </lineage>
</organism>
<keyword evidence="2" id="KW-1185">Reference proteome</keyword>
<dbReference type="Proteomes" id="UP001164746">
    <property type="component" value="Chromosome 8"/>
</dbReference>
<proteinExistence type="predicted"/>
<evidence type="ECO:0000313" key="1">
    <source>
        <dbReference type="EMBL" id="WAR11840.1"/>
    </source>
</evidence>
<dbReference type="EMBL" id="CP111019">
    <property type="protein sequence ID" value="WAR11840.1"/>
    <property type="molecule type" value="Genomic_DNA"/>
</dbReference>
<sequence length="159" mass="17976">MSMKPDLQMILKSPQFQPPMEKSGCLQEYSPLFPTSPLLVDYFKHHGPLVGRLWLFQLLDEELKNTNKNGILLEADMGYGKSAIAAHIPCAKAGDQGIELRKRLIAFHVCKFDVKKTHDSGVFIQRLVSMISNNIPEFSETVNEECLHFFNATLTRLVA</sequence>
<gene>
    <name evidence="1" type="ORF">MAR_026020</name>
</gene>
<protein>
    <submittedName>
        <fullName evidence="1">Uncharacterized protein</fullName>
    </submittedName>
</protein>
<accession>A0ABY7EPB6</accession>
<reference evidence="1" key="1">
    <citation type="submission" date="2022-11" db="EMBL/GenBank/DDBJ databases">
        <title>Centuries of genome instability and evolution in soft-shell clam transmissible cancer (bioRxiv).</title>
        <authorList>
            <person name="Hart S.F.M."/>
            <person name="Yonemitsu M.A."/>
            <person name="Giersch R.M."/>
            <person name="Beal B.F."/>
            <person name="Arriagada G."/>
            <person name="Davis B.W."/>
            <person name="Ostrander E.A."/>
            <person name="Goff S.P."/>
            <person name="Metzger M.J."/>
        </authorList>
    </citation>
    <scope>NUCLEOTIDE SEQUENCE</scope>
    <source>
        <strain evidence="1">MELC-2E11</strain>
        <tissue evidence="1">Siphon/mantle</tissue>
    </source>
</reference>
<evidence type="ECO:0000313" key="2">
    <source>
        <dbReference type="Proteomes" id="UP001164746"/>
    </source>
</evidence>